<dbReference type="RefSeq" id="WP_073080232.1">
    <property type="nucleotide sequence ID" value="NZ_FQXV01000010.1"/>
</dbReference>
<dbReference type="STRING" id="1123282.SAMN02745823_02835"/>
<feature type="domain" description="SLH" evidence="3">
    <location>
        <begin position="81"/>
        <end position="145"/>
    </location>
</feature>
<organism evidence="4 5">
    <name type="scientific">Sporobacter termitidis DSM 10068</name>
    <dbReference type="NCBI Taxonomy" id="1123282"/>
    <lineage>
        <taxon>Bacteria</taxon>
        <taxon>Bacillati</taxon>
        <taxon>Bacillota</taxon>
        <taxon>Clostridia</taxon>
        <taxon>Eubacteriales</taxon>
        <taxon>Oscillospiraceae</taxon>
        <taxon>Sporobacter</taxon>
    </lineage>
</organism>
<evidence type="ECO:0000256" key="1">
    <source>
        <dbReference type="ARBA" id="ARBA00022737"/>
    </source>
</evidence>
<evidence type="ECO:0000256" key="2">
    <source>
        <dbReference type="SAM" id="SignalP"/>
    </source>
</evidence>
<feature type="chain" id="PRO_5009915360" evidence="2">
    <location>
        <begin position="25"/>
        <end position="735"/>
    </location>
</feature>
<keyword evidence="5" id="KW-1185">Reference proteome</keyword>
<sequence length="735" mass="73564">MRKLTVFLLCAVLCFSLVTAPAAAASVDKTTSAAAALNMMGALQGDGSGDLNLGGALTRAQFCKIAVVVLGLGKNVGQYAGYTIFPDVPASGWASGYVNLAVRSAGIMSGYTNGKFGPDDVITYGQAVTVLMKMLGYTTADVGYTWPDSFILKAADVGLTDGVSLSKNDTVTRGSAAILFVNLLNAEMNGGAKKFMETISGATVVSDVFLASKNAKTDSGETGAVNVAGSKSGTYLPEGTVPSGLVGAYGALVLNAAGKALVFVPAGTGKTVVSTVSSATASSITCADGTKISVSSSASFYLNGTAKTYGDSWVDIGGGMLVSAYYSDGGTVQSVLVADTDSTAGSVTVVTTDGYALPSAAAVYINGAKSTAADIEKYDVVSDSGSGIYNVTRRRVTGRYDDATPNTSSPGTVKVLGTEFEVLDSASASLSGFKIGDTITLLLTSDNKVAGAVSGSALSNTNYGVVTALTTSSATVALSNGVTVSGAVQSVGTDVVKGSLVTVGSYDAGTIYLSAVGSASSASALSVAAGTLGSLSLSKAVTVYECVGASAVSKIELADILVDTVSGSKIKFYATDPAGDVSILLLNDVTGDVYTYGFIKNGTVTQSSGGLSATNPTTSIINGDGTTTAVTGTTGLTNDTPAGIAATGSGTLAGYAALTAVSGVSRTSFHEDADGTLYVTTASGYIPVADNVQAYIESSETWAALSKARSVSDNLTIYYDKTPAAGGKVRVVIAH</sequence>
<protein>
    <submittedName>
        <fullName evidence="4">S-layer homology domain-containing protein</fullName>
    </submittedName>
</protein>
<evidence type="ECO:0000313" key="5">
    <source>
        <dbReference type="Proteomes" id="UP000183995"/>
    </source>
</evidence>
<dbReference type="EMBL" id="FQXV01000010">
    <property type="protein sequence ID" value="SHI15180.1"/>
    <property type="molecule type" value="Genomic_DNA"/>
</dbReference>
<dbReference type="InterPro" id="IPR001119">
    <property type="entry name" value="SLH_dom"/>
</dbReference>
<dbReference type="Proteomes" id="UP000183995">
    <property type="component" value="Unassembled WGS sequence"/>
</dbReference>
<dbReference type="AlphaFoldDB" id="A0A1M5YTN2"/>
<evidence type="ECO:0000259" key="3">
    <source>
        <dbReference type="PROSITE" id="PS51272"/>
    </source>
</evidence>
<reference evidence="4 5" key="1">
    <citation type="submission" date="2016-11" db="EMBL/GenBank/DDBJ databases">
        <authorList>
            <person name="Jaros S."/>
            <person name="Januszkiewicz K."/>
            <person name="Wedrychowicz H."/>
        </authorList>
    </citation>
    <scope>NUCLEOTIDE SEQUENCE [LARGE SCALE GENOMIC DNA]</scope>
    <source>
        <strain evidence="4 5">DSM 10068</strain>
    </source>
</reference>
<evidence type="ECO:0000313" key="4">
    <source>
        <dbReference type="EMBL" id="SHI15180.1"/>
    </source>
</evidence>
<dbReference type="OrthoDB" id="1706086at2"/>
<name>A0A1M5YTN2_9FIRM</name>
<proteinExistence type="predicted"/>
<accession>A0A1M5YTN2</accession>
<dbReference type="PROSITE" id="PS51272">
    <property type="entry name" value="SLH"/>
    <property type="match status" value="1"/>
</dbReference>
<keyword evidence="1" id="KW-0677">Repeat</keyword>
<gene>
    <name evidence="4" type="ORF">SAMN02745823_02835</name>
</gene>
<keyword evidence="2" id="KW-0732">Signal</keyword>
<dbReference type="Pfam" id="PF00395">
    <property type="entry name" value="SLH"/>
    <property type="match status" value="1"/>
</dbReference>
<feature type="signal peptide" evidence="2">
    <location>
        <begin position="1"/>
        <end position="24"/>
    </location>
</feature>